<evidence type="ECO:0000256" key="1">
    <source>
        <dbReference type="ARBA" id="ARBA00038158"/>
    </source>
</evidence>
<sequence length="337" mass="38247">MAESTQQPALPALQAEDTDDASSIGGETLDYSTASLRSSIIDYRRENGRTYHRVSDGKYYIPNDEEEQDRLDFSHHLWLLTWDKELCNCPKKDGASRVLDVGTGTGIWALDYAEAHPEADVIGVDLSPIQPNYVVPNCRFEVDDVDKEWTWSEPFDFIFIRSMMSSFKDWSTVIAKAYDNLEPGGYLELHDNGFPLECDDNTLPEDSKVLKWTQLLIQATDIIGQPGTVAPLFKKLLEEAGFENVEERRERWPLNPWPKDPKAKELGLWCHSAIVKGVDSISLALFTRILGWSKEETIVFNAEVRNETKKSSIHGYFPVYAAWGRKPLKEASEAPQQ</sequence>
<name>N4VKJ8_COLOR</name>
<dbReference type="Proteomes" id="UP000014480">
    <property type="component" value="Unassembled WGS sequence"/>
</dbReference>
<accession>N4VKJ8</accession>
<dbReference type="HOGENOM" id="CLU_010595_1_2_1"/>
<comment type="caution">
    <text evidence="2">The sequence shown here is derived from an EMBL/GenBank/DDBJ whole genome shotgun (WGS) entry which is preliminary data.</text>
</comment>
<organism evidence="2 3">
    <name type="scientific">Colletotrichum orbiculare (strain 104-T / ATCC 96160 / CBS 514.97 / LARS 414 / MAFF 240422)</name>
    <name type="common">Cucumber anthracnose fungus</name>
    <name type="synonym">Colletotrichum lagenarium</name>
    <dbReference type="NCBI Taxonomy" id="1213857"/>
    <lineage>
        <taxon>Eukaryota</taxon>
        <taxon>Fungi</taxon>
        <taxon>Dikarya</taxon>
        <taxon>Ascomycota</taxon>
        <taxon>Pezizomycotina</taxon>
        <taxon>Sordariomycetes</taxon>
        <taxon>Hypocreomycetidae</taxon>
        <taxon>Glomerellales</taxon>
        <taxon>Glomerellaceae</taxon>
        <taxon>Colletotrichum</taxon>
        <taxon>Colletotrichum orbiculare species complex</taxon>
    </lineage>
</organism>
<dbReference type="InterPro" id="IPR029063">
    <property type="entry name" value="SAM-dependent_MTases_sf"/>
</dbReference>
<gene>
    <name evidence="2" type="primary">laeA-4</name>
    <name evidence="2" type="ORF">Cob_v003661</name>
</gene>
<dbReference type="Gene3D" id="3.40.50.150">
    <property type="entry name" value="Vaccinia Virus protein VP39"/>
    <property type="match status" value="1"/>
</dbReference>
<protein>
    <submittedName>
        <fullName evidence="2">Secondary metabolism regulator laeA</fullName>
    </submittedName>
</protein>
<reference evidence="3" key="1">
    <citation type="journal article" date="2013" name="New Phytol.">
        <title>Comparative genomic and transcriptomic analyses reveal the hemibiotrophic stage shift of Colletotrichum fungi.</title>
        <authorList>
            <person name="Gan P."/>
            <person name="Ikeda K."/>
            <person name="Irieda H."/>
            <person name="Narusaka M."/>
            <person name="O'Connell R.J."/>
            <person name="Narusaka Y."/>
            <person name="Takano Y."/>
            <person name="Kubo Y."/>
            <person name="Shirasu K."/>
        </authorList>
    </citation>
    <scope>NUCLEOTIDE SEQUENCE [LARGE SCALE GENOMIC DNA]</scope>
    <source>
        <strain evidence="3">104-T / ATCC 96160 / CBS 514.97 / LARS 414 / MAFF 240422</strain>
    </source>
</reference>
<evidence type="ECO:0000313" key="3">
    <source>
        <dbReference type="Proteomes" id="UP000014480"/>
    </source>
</evidence>
<dbReference type="Pfam" id="PF13489">
    <property type="entry name" value="Methyltransf_23"/>
    <property type="match status" value="1"/>
</dbReference>
<dbReference type="eggNOG" id="ENOG502SMFK">
    <property type="taxonomic scope" value="Eukaryota"/>
</dbReference>
<evidence type="ECO:0000313" key="2">
    <source>
        <dbReference type="EMBL" id="TDZ23376.1"/>
    </source>
</evidence>
<comment type="similarity">
    <text evidence="1">Belongs to the methyltransferase superfamily. LaeA methyltransferase family.</text>
</comment>
<dbReference type="GO" id="GO:0008168">
    <property type="term" value="F:methyltransferase activity"/>
    <property type="evidence" value="ECO:0007669"/>
    <property type="project" value="TreeGrafter"/>
</dbReference>
<dbReference type="EMBL" id="AMCV02000006">
    <property type="protein sequence ID" value="TDZ23376.1"/>
    <property type="molecule type" value="Genomic_DNA"/>
</dbReference>
<keyword evidence="3" id="KW-1185">Reference proteome</keyword>
<dbReference type="OrthoDB" id="2013972at2759"/>
<dbReference type="PANTHER" id="PTHR43591:SF31">
    <property type="entry name" value="LAEA-LIKE, PUTATIVE (AFU_ORTHOLOGUE AFUA_8G01930)-RELATED"/>
    <property type="match status" value="1"/>
</dbReference>
<dbReference type="CDD" id="cd02440">
    <property type="entry name" value="AdoMet_MTases"/>
    <property type="match status" value="1"/>
</dbReference>
<reference evidence="3" key="2">
    <citation type="journal article" date="2019" name="Mol. Plant Microbe Interact.">
        <title>Genome sequence resources for four phytopathogenic fungi from the Colletotrichum orbiculare species complex.</title>
        <authorList>
            <person name="Gan P."/>
            <person name="Tsushima A."/>
            <person name="Narusaka M."/>
            <person name="Narusaka Y."/>
            <person name="Takano Y."/>
            <person name="Kubo Y."/>
            <person name="Shirasu K."/>
        </authorList>
    </citation>
    <scope>GENOME REANNOTATION</scope>
    <source>
        <strain evidence="3">104-T / ATCC 96160 / CBS 514.97 / LARS 414 / MAFF 240422</strain>
    </source>
</reference>
<proteinExistence type="inferred from homology"/>
<dbReference type="STRING" id="1213857.N4VKJ8"/>
<dbReference type="AlphaFoldDB" id="N4VKJ8"/>
<dbReference type="SUPFAM" id="SSF53335">
    <property type="entry name" value="S-adenosyl-L-methionine-dependent methyltransferases"/>
    <property type="match status" value="1"/>
</dbReference>
<dbReference type="PANTHER" id="PTHR43591">
    <property type="entry name" value="METHYLTRANSFERASE"/>
    <property type="match status" value="1"/>
</dbReference>